<evidence type="ECO:0000259" key="8">
    <source>
        <dbReference type="Pfam" id="PF07715"/>
    </source>
</evidence>
<dbReference type="InterPro" id="IPR012910">
    <property type="entry name" value="Plug_dom"/>
</dbReference>
<comment type="subcellular location">
    <subcellularLocation>
        <location evidence="1 6">Cell outer membrane</location>
    </subcellularLocation>
</comment>
<dbReference type="EMBL" id="RIAR02000001">
    <property type="protein sequence ID" value="NSL88652.1"/>
    <property type="molecule type" value="Genomic_DNA"/>
</dbReference>
<dbReference type="Pfam" id="PF00593">
    <property type="entry name" value="TonB_dep_Rec_b-barrel"/>
    <property type="match status" value="1"/>
</dbReference>
<reference evidence="9" key="1">
    <citation type="submission" date="2020-05" db="EMBL/GenBank/DDBJ databases">
        <title>Chitinophaga laudate sp. nov., isolated from a tropical peat swamp.</title>
        <authorList>
            <person name="Goh C.B.S."/>
            <person name="Lee M.S."/>
            <person name="Parimannan S."/>
            <person name="Pasbakhsh P."/>
            <person name="Yule C.M."/>
            <person name="Rajandas H."/>
            <person name="Loke S."/>
            <person name="Croft L."/>
            <person name="Tan J.B.L."/>
        </authorList>
    </citation>
    <scope>NUCLEOTIDE SEQUENCE</scope>
    <source>
        <strain evidence="9">Mgbs1</strain>
    </source>
</reference>
<dbReference type="InterPro" id="IPR000531">
    <property type="entry name" value="Beta-barrel_TonB"/>
</dbReference>
<evidence type="ECO:0000313" key="10">
    <source>
        <dbReference type="Proteomes" id="UP000281028"/>
    </source>
</evidence>
<dbReference type="PROSITE" id="PS01156">
    <property type="entry name" value="TONB_DEPENDENT_REC_2"/>
    <property type="match status" value="1"/>
</dbReference>
<dbReference type="SUPFAM" id="SSF49464">
    <property type="entry name" value="Carboxypeptidase regulatory domain-like"/>
    <property type="match status" value="1"/>
</dbReference>
<keyword evidence="2" id="KW-0732">Signal</keyword>
<evidence type="ECO:0000259" key="7">
    <source>
        <dbReference type="Pfam" id="PF00593"/>
    </source>
</evidence>
<evidence type="ECO:0000256" key="4">
    <source>
        <dbReference type="ARBA" id="ARBA00023136"/>
    </source>
</evidence>
<evidence type="ECO:0000256" key="5">
    <source>
        <dbReference type="ARBA" id="ARBA00023237"/>
    </source>
</evidence>
<dbReference type="InterPro" id="IPR008969">
    <property type="entry name" value="CarboxyPept-like_regulatory"/>
</dbReference>
<gene>
    <name evidence="9" type="ORF">ECE50_017560</name>
</gene>
<dbReference type="OrthoDB" id="9768470at2"/>
<accession>A0A433WL81</accession>
<evidence type="ECO:0000256" key="1">
    <source>
        <dbReference type="ARBA" id="ARBA00004442"/>
    </source>
</evidence>
<dbReference type="InterPro" id="IPR010917">
    <property type="entry name" value="TonB_rcpt_CS"/>
</dbReference>
<feature type="domain" description="TonB-dependent receptor-like beta-barrel" evidence="7">
    <location>
        <begin position="620"/>
        <end position="1049"/>
    </location>
</feature>
<protein>
    <submittedName>
        <fullName evidence="9">TonB-dependent receptor</fullName>
    </submittedName>
</protein>
<sequence length="1124" mass="126787">MQKNTSLPGVPAIILRSGMRYSASLVTLFLLYLIMPLTARSQQLDGQKISLQLSDRTVREALAAIQQQSSFKFVYGSDINRYTSVKVSLNANNITIRHAIEQVLKNTNLRYTQRNYHILIDEKPAGNTGTAQKEQRKQNGRITGKIISDRGEPLIGASIRISGSNEATQSAADGSYMLSVQPGAYTVEVSYISFQAQRITDVIVKESSATSLTIAMKAKASNLDQVVITSGYKKASVSGLLAKQKNAAELSDGISAEQISRSPDNNAADALVRITGLTTIDKKYVVVRGMGERWNETAIDGITQPSTEPLKKSFSFDLIPASLIDNIIVSKTPTPDMNASFTGGYVQVNTRDIPEENFMTVSAGASYNDQSTFRQQLGRQSGKYDYLGFDDGRRSLPQRDQVKTALELEKEVKGDIRKNPALHEQSKLFTHDNFTTYSSQTPLGLNMKLAGGRVFRVGKTRANKFGVIASLSFKNTQETENIDFISRGGWQNALGLNLENDHQNSRYFNTGNTYNINTTWGGLLNMGFHTAKSKLTFRNIYSHIFNQDFTQIKGWNKDQTDFENDIPVIEEVNRPLFTDFFQHKLEGQHQLGRIRIDWGLASTVVQRNQKDVTYLGYSSARINNEIIYFPVTNVMSTTSRFPFSRGTYAYTGKDLNWNAAVSIPFHISSAKQIFKAGYFGANRSGAQDYFEAGLYNLSNVLPREYQYISAGALQNPANFHSNGFAWLPTIGGNSRYEGDVYQHAPFAMLDNHFGKFRLVWGVRAEYYQYEERQNPNDGRFGPPDAPLPEEKKWQYLPSANFTYSPWSNFNFRLAYAKTVSRPQFAERNRFSYYDPTYSAYIWNSPVVSSVTNGYDFKAEWYPEPGDVLSGGLYYRDIADPIEMYNALTATNKSEFSLRNSKKAQVYGFEMDMQKNLGFIHDALRNLRFTANLALNNSVVDAYATTTIDEEGNPLELDSEGKPVSKEIVYRDTRPLYGQAPYSYNIGLAYVSNRYSINVLYNKTGRKYTLVGTSLLHSEMQNPFGKVDIQLSYKCLKQERLEVVLNISNLFNESILYYNNADSYEYDAEVKNGNNTMDPRLSNPVFYTKHVVLKSGKSRNYDKGDQITYKSQTGRRFSLSVNYKF</sequence>
<keyword evidence="3 6" id="KW-0798">TonB box</keyword>
<dbReference type="AlphaFoldDB" id="A0A433WL81"/>
<keyword evidence="4 6" id="KW-0472">Membrane</keyword>
<evidence type="ECO:0000256" key="3">
    <source>
        <dbReference type="ARBA" id="ARBA00023077"/>
    </source>
</evidence>
<comment type="caution">
    <text evidence="9">The sequence shown here is derived from an EMBL/GenBank/DDBJ whole genome shotgun (WGS) entry which is preliminary data.</text>
</comment>
<dbReference type="PANTHER" id="PTHR40980">
    <property type="entry name" value="PLUG DOMAIN-CONTAINING PROTEIN"/>
    <property type="match status" value="1"/>
</dbReference>
<proteinExistence type="inferred from homology"/>
<dbReference type="Pfam" id="PF07715">
    <property type="entry name" value="Plug"/>
    <property type="match status" value="1"/>
</dbReference>
<keyword evidence="5" id="KW-0998">Cell outer membrane</keyword>
<evidence type="ECO:0000313" key="9">
    <source>
        <dbReference type="EMBL" id="NSL88652.1"/>
    </source>
</evidence>
<dbReference type="Proteomes" id="UP000281028">
    <property type="component" value="Unassembled WGS sequence"/>
</dbReference>
<dbReference type="GO" id="GO:0009279">
    <property type="term" value="C:cell outer membrane"/>
    <property type="evidence" value="ECO:0007669"/>
    <property type="project" value="UniProtKB-SubCell"/>
</dbReference>
<feature type="domain" description="TonB-dependent receptor plug" evidence="8">
    <location>
        <begin position="252"/>
        <end position="335"/>
    </location>
</feature>
<dbReference type="SUPFAM" id="SSF56935">
    <property type="entry name" value="Porins"/>
    <property type="match status" value="1"/>
</dbReference>
<dbReference type="PANTHER" id="PTHR40980:SF4">
    <property type="entry name" value="TONB-DEPENDENT RECEPTOR-LIKE BETA-BARREL DOMAIN-CONTAINING PROTEIN"/>
    <property type="match status" value="1"/>
</dbReference>
<organism evidence="9 10">
    <name type="scientific">Chitinophaga solisilvae</name>
    <dbReference type="NCBI Taxonomy" id="1233460"/>
    <lineage>
        <taxon>Bacteria</taxon>
        <taxon>Pseudomonadati</taxon>
        <taxon>Bacteroidota</taxon>
        <taxon>Chitinophagia</taxon>
        <taxon>Chitinophagales</taxon>
        <taxon>Chitinophagaceae</taxon>
        <taxon>Chitinophaga</taxon>
    </lineage>
</organism>
<keyword evidence="9" id="KW-0675">Receptor</keyword>
<dbReference type="Pfam" id="PF13715">
    <property type="entry name" value="CarbopepD_reg_2"/>
    <property type="match status" value="1"/>
</dbReference>
<evidence type="ECO:0000256" key="2">
    <source>
        <dbReference type="ARBA" id="ARBA00022729"/>
    </source>
</evidence>
<comment type="similarity">
    <text evidence="6">Belongs to the TonB-dependent receptor family.</text>
</comment>
<dbReference type="InterPro" id="IPR036942">
    <property type="entry name" value="Beta-barrel_TonB_sf"/>
</dbReference>
<dbReference type="Gene3D" id="2.60.40.1120">
    <property type="entry name" value="Carboxypeptidase-like, regulatory domain"/>
    <property type="match status" value="1"/>
</dbReference>
<evidence type="ECO:0000256" key="6">
    <source>
        <dbReference type="RuleBase" id="RU003357"/>
    </source>
</evidence>
<dbReference type="Gene3D" id="2.170.130.10">
    <property type="entry name" value="TonB-dependent receptor, plug domain"/>
    <property type="match status" value="1"/>
</dbReference>
<keyword evidence="10" id="KW-1185">Reference proteome</keyword>
<dbReference type="Gene3D" id="2.40.170.20">
    <property type="entry name" value="TonB-dependent receptor, beta-barrel domain"/>
    <property type="match status" value="1"/>
</dbReference>
<name>A0A433WL81_9BACT</name>
<dbReference type="InterPro" id="IPR037066">
    <property type="entry name" value="Plug_dom_sf"/>
</dbReference>